<evidence type="ECO:0008006" key="4">
    <source>
        <dbReference type="Google" id="ProtNLM"/>
    </source>
</evidence>
<evidence type="ECO:0000256" key="1">
    <source>
        <dbReference type="SAM" id="Phobius"/>
    </source>
</evidence>
<reference evidence="2 3" key="1">
    <citation type="submission" date="2019-03" db="EMBL/GenBank/DDBJ databases">
        <title>Genomic Encyclopedia of Type Strains, Phase IV (KMG-IV): sequencing the most valuable type-strain genomes for metagenomic binning, comparative biology and taxonomic classification.</title>
        <authorList>
            <person name="Goeker M."/>
        </authorList>
    </citation>
    <scope>NUCLEOTIDE SEQUENCE [LARGE SCALE GENOMIC DNA]</scope>
    <source>
        <strain evidence="2 3">DSM 14836</strain>
    </source>
</reference>
<dbReference type="EMBL" id="SLXM01000001">
    <property type="protein sequence ID" value="TCP27915.1"/>
    <property type="molecule type" value="Genomic_DNA"/>
</dbReference>
<keyword evidence="3" id="KW-1185">Reference proteome</keyword>
<keyword evidence="1" id="KW-1133">Transmembrane helix</keyword>
<accession>A0A4R2P2I4</accession>
<feature type="transmembrane region" description="Helical" evidence="1">
    <location>
        <begin position="45"/>
        <end position="63"/>
    </location>
</feature>
<sequence length="433" mass="49030">MTEDKKIERLFQENLKDFEVQPPSLVWDTIESELTKKKKRRVLPIWWLSSGVASLVIIGLLLFPEIKNTDINTPVYQNETNKNIDNQNSIKTEKQIYKTPVTIVENVKNEDDTTKNTSNYIEPKDELMVSTKIENEEKKTATSTVSLKGLEVDKKIAMKNLLYESLHLKTKERELEKKNFIAEVTKELETKEDQPKNSKWSVSPVVGITTSESFTKASAIDSNFNENKVSNPEKLAYGLSFTYQINDKLFIKSGLQVQNLSFNTQDVVLVSNTAMSNNLQNISFSNADNFLYFSASDSEDINSVGLTNSASLDDGVLEQDINYIEFPLELKYQLFTSDKIQTSLISGFSSLFLTQNSITARASNFSGKIGEANNLNSVNFSVNFGVDLEFMLSKKMKFNINPMFKSQLNTFSENSTNSKPYIIGVYSGVRFNF</sequence>
<evidence type="ECO:0000313" key="2">
    <source>
        <dbReference type="EMBL" id="TCP27915.1"/>
    </source>
</evidence>
<name>A0A4R2P2I4_9FLAO</name>
<organism evidence="2 3">
    <name type="scientific">Tenacibaculum skagerrakense</name>
    <dbReference type="NCBI Taxonomy" id="186571"/>
    <lineage>
        <taxon>Bacteria</taxon>
        <taxon>Pseudomonadati</taxon>
        <taxon>Bacteroidota</taxon>
        <taxon>Flavobacteriia</taxon>
        <taxon>Flavobacteriales</taxon>
        <taxon>Flavobacteriaceae</taxon>
        <taxon>Tenacibaculum</taxon>
    </lineage>
</organism>
<dbReference type="AlphaFoldDB" id="A0A4R2P2I4"/>
<dbReference type="RefSeq" id="WP_132791296.1">
    <property type="nucleotide sequence ID" value="NZ_SLXM01000001.1"/>
</dbReference>
<dbReference type="Proteomes" id="UP000294564">
    <property type="component" value="Unassembled WGS sequence"/>
</dbReference>
<comment type="caution">
    <text evidence="2">The sequence shown here is derived from an EMBL/GenBank/DDBJ whole genome shotgun (WGS) entry which is preliminary data.</text>
</comment>
<protein>
    <recommendedName>
        <fullName evidence="4">Outer membrane protein with beta-barrel domain</fullName>
    </recommendedName>
</protein>
<dbReference type="OrthoDB" id="1113942at2"/>
<keyword evidence="1" id="KW-0472">Membrane</keyword>
<proteinExistence type="predicted"/>
<evidence type="ECO:0000313" key="3">
    <source>
        <dbReference type="Proteomes" id="UP000294564"/>
    </source>
</evidence>
<gene>
    <name evidence="2" type="ORF">EV195_10174</name>
</gene>
<keyword evidence="1" id="KW-0812">Transmembrane</keyword>